<dbReference type="GO" id="GO:0006826">
    <property type="term" value="P:iron ion transport"/>
    <property type="evidence" value="ECO:0007669"/>
    <property type="project" value="TreeGrafter"/>
</dbReference>
<evidence type="ECO:0000256" key="12">
    <source>
        <dbReference type="ARBA" id="ARBA00048483"/>
    </source>
</evidence>
<evidence type="ECO:0000313" key="17">
    <source>
        <dbReference type="Proteomes" id="UP000504638"/>
    </source>
</evidence>
<feature type="domain" description="FAD-binding FR-type" evidence="15">
    <location>
        <begin position="320"/>
        <end position="440"/>
    </location>
</feature>
<dbReference type="SUPFAM" id="SSF63380">
    <property type="entry name" value="Riboflavin synthase domain-like"/>
    <property type="match status" value="1"/>
</dbReference>
<dbReference type="Pfam" id="PF08022">
    <property type="entry name" value="FAD_binding_8"/>
    <property type="match status" value="1"/>
</dbReference>
<keyword evidence="6 14" id="KW-0812">Transmembrane</keyword>
<feature type="region of interest" description="Disordered" evidence="13">
    <location>
        <begin position="545"/>
        <end position="565"/>
    </location>
</feature>
<evidence type="ECO:0000256" key="5">
    <source>
        <dbReference type="ARBA" id="ARBA00022475"/>
    </source>
</evidence>
<evidence type="ECO:0000256" key="13">
    <source>
        <dbReference type="SAM" id="MobiDB-lite"/>
    </source>
</evidence>
<evidence type="ECO:0000313" key="18">
    <source>
        <dbReference type="RefSeq" id="XP_033539311.1"/>
    </source>
</evidence>
<dbReference type="InterPro" id="IPR013112">
    <property type="entry name" value="FAD-bd_8"/>
</dbReference>
<evidence type="ECO:0000256" key="11">
    <source>
        <dbReference type="ARBA" id="ARBA00023136"/>
    </source>
</evidence>
<dbReference type="GO" id="GO:0015677">
    <property type="term" value="P:copper ion import"/>
    <property type="evidence" value="ECO:0007669"/>
    <property type="project" value="TreeGrafter"/>
</dbReference>
<comment type="subcellular location">
    <subcellularLocation>
        <location evidence="1">Cell membrane</location>
        <topology evidence="1">Multi-pass membrane protein</topology>
    </subcellularLocation>
</comment>
<feature type="transmembrane region" description="Helical" evidence="14">
    <location>
        <begin position="156"/>
        <end position="182"/>
    </location>
</feature>
<reference evidence="18" key="3">
    <citation type="submission" date="2025-04" db="UniProtKB">
        <authorList>
            <consortium name="RefSeq"/>
        </authorList>
    </citation>
    <scope>IDENTIFICATION</scope>
    <source>
        <strain evidence="18">CBS 781.70</strain>
    </source>
</reference>
<dbReference type="InterPro" id="IPR017938">
    <property type="entry name" value="Riboflavin_synthase-like_b-brl"/>
</dbReference>
<feature type="transmembrane region" description="Helical" evidence="14">
    <location>
        <begin position="290"/>
        <end position="311"/>
    </location>
</feature>
<dbReference type="EMBL" id="ML975149">
    <property type="protein sequence ID" value="KAF1817680.1"/>
    <property type="molecule type" value="Genomic_DNA"/>
</dbReference>
<keyword evidence="17" id="KW-1185">Reference proteome</keyword>
<dbReference type="InterPro" id="IPR051410">
    <property type="entry name" value="Ferric/Cupric_Reductase"/>
</dbReference>
<dbReference type="Proteomes" id="UP000504638">
    <property type="component" value="Unplaced"/>
</dbReference>
<feature type="transmembrane region" description="Helical" evidence="14">
    <location>
        <begin position="239"/>
        <end position="257"/>
    </location>
</feature>
<dbReference type="InterPro" id="IPR017927">
    <property type="entry name" value="FAD-bd_FR_type"/>
</dbReference>
<evidence type="ECO:0000313" key="16">
    <source>
        <dbReference type="EMBL" id="KAF1817680.1"/>
    </source>
</evidence>
<dbReference type="Pfam" id="PF08030">
    <property type="entry name" value="NAD_binding_6"/>
    <property type="match status" value="1"/>
</dbReference>
<feature type="transmembrane region" description="Helical" evidence="14">
    <location>
        <begin position="111"/>
        <end position="136"/>
    </location>
</feature>
<dbReference type="PANTHER" id="PTHR32361:SF23">
    <property type="entry name" value="FERRIC-CHELATE REDUCTASE"/>
    <property type="match status" value="1"/>
</dbReference>
<feature type="transmembrane region" description="Helical" evidence="14">
    <location>
        <begin position="444"/>
        <end position="465"/>
    </location>
</feature>
<dbReference type="GO" id="GO:0052851">
    <property type="term" value="F:ferric-chelate reductase (NADPH) activity"/>
    <property type="evidence" value="ECO:0007669"/>
    <property type="project" value="UniProtKB-EC"/>
</dbReference>
<dbReference type="SUPFAM" id="SSF52343">
    <property type="entry name" value="Ferredoxin reductase-like, C-terminal NADP-linked domain"/>
    <property type="match status" value="1"/>
</dbReference>
<dbReference type="PROSITE" id="PS51384">
    <property type="entry name" value="FAD_FR"/>
    <property type="match status" value="1"/>
</dbReference>
<dbReference type="RefSeq" id="XP_033539311.1">
    <property type="nucleotide sequence ID" value="XM_033678561.1"/>
</dbReference>
<comment type="similarity">
    <text evidence="2">Belongs to the ferric reductase (FRE) family.</text>
</comment>
<dbReference type="AlphaFoldDB" id="A0A6G1GII9"/>
<feature type="transmembrane region" description="Helical" evidence="14">
    <location>
        <begin position="54"/>
        <end position="74"/>
    </location>
</feature>
<dbReference type="SFLD" id="SFLDS00052">
    <property type="entry name" value="Ferric_Reductase_Domain"/>
    <property type="match status" value="1"/>
</dbReference>
<dbReference type="Gene3D" id="3.40.50.80">
    <property type="entry name" value="Nucleotide-binding domain of ferredoxin-NADP reductase (FNR) module"/>
    <property type="match status" value="1"/>
</dbReference>
<evidence type="ECO:0000256" key="10">
    <source>
        <dbReference type="ARBA" id="ARBA00023065"/>
    </source>
</evidence>
<evidence type="ECO:0000256" key="6">
    <source>
        <dbReference type="ARBA" id="ARBA00022692"/>
    </source>
</evidence>
<evidence type="ECO:0000259" key="15">
    <source>
        <dbReference type="PROSITE" id="PS51384"/>
    </source>
</evidence>
<evidence type="ECO:0000256" key="1">
    <source>
        <dbReference type="ARBA" id="ARBA00004651"/>
    </source>
</evidence>
<dbReference type="PANTHER" id="PTHR32361">
    <property type="entry name" value="FERRIC/CUPRIC REDUCTASE TRANSMEMBRANE COMPONENT"/>
    <property type="match status" value="1"/>
</dbReference>
<name>A0A6G1GII9_9PEZI</name>
<dbReference type="InterPro" id="IPR013121">
    <property type="entry name" value="Fe_red_NAD-bd_6"/>
</dbReference>
<organism evidence="16">
    <name type="scientific">Eremomyces bilateralis CBS 781.70</name>
    <dbReference type="NCBI Taxonomy" id="1392243"/>
    <lineage>
        <taxon>Eukaryota</taxon>
        <taxon>Fungi</taxon>
        <taxon>Dikarya</taxon>
        <taxon>Ascomycota</taxon>
        <taxon>Pezizomycotina</taxon>
        <taxon>Dothideomycetes</taxon>
        <taxon>Dothideomycetes incertae sedis</taxon>
        <taxon>Eremomycetales</taxon>
        <taxon>Eremomycetaceae</taxon>
        <taxon>Eremomyces</taxon>
    </lineage>
</organism>
<evidence type="ECO:0000256" key="2">
    <source>
        <dbReference type="ARBA" id="ARBA00006278"/>
    </source>
</evidence>
<dbReference type="GeneID" id="54419131"/>
<dbReference type="InterPro" id="IPR013130">
    <property type="entry name" value="Fe3_Rdtase_TM_dom"/>
</dbReference>
<keyword evidence="11 14" id="KW-0472">Membrane</keyword>
<gene>
    <name evidence="16 18" type="ORF">P152DRAFT_454252</name>
</gene>
<reference evidence="16 18" key="1">
    <citation type="submission" date="2020-01" db="EMBL/GenBank/DDBJ databases">
        <authorList>
            <consortium name="DOE Joint Genome Institute"/>
            <person name="Haridas S."/>
            <person name="Albert R."/>
            <person name="Binder M."/>
            <person name="Bloem J."/>
            <person name="Labutti K."/>
            <person name="Salamov A."/>
            <person name="Andreopoulos B."/>
            <person name="Baker S.E."/>
            <person name="Barry K."/>
            <person name="Bills G."/>
            <person name="Bluhm B.H."/>
            <person name="Cannon C."/>
            <person name="Castanera R."/>
            <person name="Culley D.E."/>
            <person name="Daum C."/>
            <person name="Ezra D."/>
            <person name="Gonzalez J.B."/>
            <person name="Henrissat B."/>
            <person name="Kuo A."/>
            <person name="Liang C."/>
            <person name="Lipzen A."/>
            <person name="Lutzoni F."/>
            <person name="Magnuson J."/>
            <person name="Mondo S."/>
            <person name="Nolan M."/>
            <person name="Ohm R."/>
            <person name="Pangilinan J."/>
            <person name="Park H.-J."/>
            <person name="Ramirez L."/>
            <person name="Alfaro M."/>
            <person name="Sun H."/>
            <person name="Tritt A."/>
            <person name="Yoshinaga Y."/>
            <person name="Zwiers L.-H."/>
            <person name="Turgeon B.G."/>
            <person name="Goodwin S.B."/>
            <person name="Spatafora J.W."/>
            <person name="Crous P.W."/>
            <person name="Grigoriev I.V."/>
        </authorList>
    </citation>
    <scope>NUCLEOTIDE SEQUENCE</scope>
    <source>
        <strain evidence="16 18">CBS 781.70</strain>
    </source>
</reference>
<dbReference type="Pfam" id="PF01794">
    <property type="entry name" value="Ferric_reduct"/>
    <property type="match status" value="1"/>
</dbReference>
<comment type="catalytic activity">
    <reaction evidence="12">
        <text>2 a Fe(II)-siderophore + NADP(+) + H(+) = 2 a Fe(III)-siderophore + NADPH</text>
        <dbReference type="Rhea" id="RHEA:28795"/>
        <dbReference type="Rhea" id="RHEA-COMP:11342"/>
        <dbReference type="Rhea" id="RHEA-COMP:11344"/>
        <dbReference type="ChEBI" id="CHEBI:15378"/>
        <dbReference type="ChEBI" id="CHEBI:29033"/>
        <dbReference type="ChEBI" id="CHEBI:29034"/>
        <dbReference type="ChEBI" id="CHEBI:57783"/>
        <dbReference type="ChEBI" id="CHEBI:58349"/>
        <dbReference type="EC" id="1.16.1.9"/>
    </reaction>
</comment>
<dbReference type="GO" id="GO:0006879">
    <property type="term" value="P:intracellular iron ion homeostasis"/>
    <property type="evidence" value="ECO:0007669"/>
    <property type="project" value="TreeGrafter"/>
</dbReference>
<sequence length="626" mass="69636">MDHGPVEVADWYAALPLSDPRCRNDSCIEFYADHNASQKAISWDSQFRYGHLVLWYYTIILAFFVAVHFTYVVIDRTPCPSAERNPSTLDKSVAMVRTISYRRIPGKLGEYLGAPGLGVSLLVFLSVLTVTIMAFVQHPYYRPFRAYGSPPLGVRTGLMANAVIPLTVALAGKVNIVTLLTGYGHEKLNTIHRWAGWILFYLSMLHTIPFLIQSSSAKEGGAARLRKKFYAPGALEYNGTPPLGMLAWLALLSLPIVRRLAYELFVHTHVMAAIVFLGLMYWHCGNLGDSWAYLWATTALWLASILARFFWKMSAFKLTGHWLRGCPTTVRVLEPGKNGMARLDVVVPGDWTWKPGQHCFLRFPQLRLFDHHPFTISSLPVHFGSSFGGIQVKVEQVNVLTFFIRSQKGFTRRLLSEASKSPDYQVSAIVDGPYGTRMRTLQHVYEDVVLVAGGAGITAVLPWLLHLAQCIRGNCDIVTKRVALIWMVRNESSVTWIRNELKGLRDLTTSGHCVVHVHVTRSSENGSPTIEASTDLEVKEKEVGEAITEDGSSGNGSDLPIEKRFDGRPNLGELIPKMVGKTRTAVLGCGPEGLKIDLSNAVAGLQRTVLRGEANEVMLHTEAFNW</sequence>
<dbReference type="EC" id="1.16.1.9" evidence="3"/>
<keyword evidence="5" id="KW-1003">Cell membrane</keyword>
<evidence type="ECO:0000256" key="9">
    <source>
        <dbReference type="ARBA" id="ARBA00023002"/>
    </source>
</evidence>
<proteinExistence type="inferred from homology"/>
<evidence type="ECO:0000256" key="8">
    <source>
        <dbReference type="ARBA" id="ARBA00022989"/>
    </source>
</evidence>
<accession>A0A6G1GII9</accession>
<keyword evidence="8 14" id="KW-1133">Transmembrane helix</keyword>
<evidence type="ECO:0000256" key="4">
    <source>
        <dbReference type="ARBA" id="ARBA00022448"/>
    </source>
</evidence>
<keyword evidence="4" id="KW-0813">Transport</keyword>
<reference evidence="18" key="2">
    <citation type="submission" date="2020-04" db="EMBL/GenBank/DDBJ databases">
        <authorList>
            <consortium name="NCBI Genome Project"/>
        </authorList>
    </citation>
    <scope>NUCLEOTIDE SEQUENCE</scope>
    <source>
        <strain evidence="18">CBS 781.70</strain>
    </source>
</reference>
<evidence type="ECO:0000256" key="3">
    <source>
        <dbReference type="ARBA" id="ARBA00012668"/>
    </source>
</evidence>
<dbReference type="OrthoDB" id="17725at2759"/>
<feature type="transmembrane region" description="Helical" evidence="14">
    <location>
        <begin position="264"/>
        <end position="284"/>
    </location>
</feature>
<dbReference type="CDD" id="cd06186">
    <property type="entry name" value="NOX_Duox_like_FAD_NADP"/>
    <property type="match status" value="1"/>
</dbReference>
<keyword evidence="10" id="KW-0406">Ion transport</keyword>
<protein>
    <recommendedName>
        <fullName evidence="3">ferric-chelate reductase (NADPH)</fullName>
        <ecNumber evidence="3">1.16.1.9</ecNumber>
    </recommendedName>
</protein>
<evidence type="ECO:0000256" key="14">
    <source>
        <dbReference type="SAM" id="Phobius"/>
    </source>
</evidence>
<dbReference type="InterPro" id="IPR039261">
    <property type="entry name" value="FNR_nucleotide-bd"/>
</dbReference>
<keyword evidence="9" id="KW-0560">Oxidoreductase</keyword>
<feature type="transmembrane region" description="Helical" evidence="14">
    <location>
        <begin position="194"/>
        <end position="212"/>
    </location>
</feature>
<keyword evidence="7" id="KW-0249">Electron transport</keyword>
<dbReference type="GO" id="GO:0005886">
    <property type="term" value="C:plasma membrane"/>
    <property type="evidence" value="ECO:0007669"/>
    <property type="project" value="UniProtKB-SubCell"/>
</dbReference>
<dbReference type="SFLD" id="SFLDG01168">
    <property type="entry name" value="Ferric_reductase_subgroup_(FRE"/>
    <property type="match status" value="1"/>
</dbReference>
<evidence type="ECO:0000256" key="7">
    <source>
        <dbReference type="ARBA" id="ARBA00022982"/>
    </source>
</evidence>